<proteinExistence type="predicted"/>
<evidence type="ECO:0000313" key="2">
    <source>
        <dbReference type="EMBL" id="MDS1272167.1"/>
    </source>
</evidence>
<evidence type="ECO:0000256" key="1">
    <source>
        <dbReference type="SAM" id="MobiDB-lite"/>
    </source>
</evidence>
<keyword evidence="3" id="KW-1185">Reference proteome</keyword>
<name>A0ABU2HA34_9ACTN</name>
<dbReference type="Proteomes" id="UP001250214">
    <property type="component" value="Unassembled WGS sequence"/>
</dbReference>
<dbReference type="Pfam" id="PF04417">
    <property type="entry name" value="DUF501"/>
    <property type="match status" value="1"/>
</dbReference>
<dbReference type="PANTHER" id="PTHR37163:SF1">
    <property type="entry name" value="DUF501 DOMAIN-CONTAINING PROTEIN"/>
    <property type="match status" value="1"/>
</dbReference>
<dbReference type="EMBL" id="JAVLVT010000010">
    <property type="protein sequence ID" value="MDS1272167.1"/>
    <property type="molecule type" value="Genomic_DNA"/>
</dbReference>
<comment type="caution">
    <text evidence="2">The sequence shown here is derived from an EMBL/GenBank/DDBJ whole genome shotgun (WGS) entry which is preliminary data.</text>
</comment>
<dbReference type="InterPro" id="IPR007511">
    <property type="entry name" value="DUF501"/>
</dbReference>
<accession>A0ABU2HA34</accession>
<reference evidence="3" key="1">
    <citation type="submission" date="2023-07" db="EMBL/GenBank/DDBJ databases">
        <title>Novel species in the genus Lipingzhangella isolated from Sambhar Salt Lake.</title>
        <authorList>
            <person name="Jiya N."/>
            <person name="Kajale S."/>
            <person name="Sharma A."/>
        </authorList>
    </citation>
    <scope>NUCLEOTIDE SEQUENCE [LARGE SCALE GENOMIC DNA]</scope>
    <source>
        <strain evidence="3">LS1_29</strain>
    </source>
</reference>
<gene>
    <name evidence="2" type="ORF">RIF23_17905</name>
</gene>
<dbReference type="PANTHER" id="PTHR37163">
    <property type="entry name" value="CONSERVED PROTEIN"/>
    <property type="match status" value="1"/>
</dbReference>
<protein>
    <submittedName>
        <fullName evidence="2">DUF501 domain-containing protein</fullName>
    </submittedName>
</protein>
<evidence type="ECO:0000313" key="3">
    <source>
        <dbReference type="Proteomes" id="UP001250214"/>
    </source>
</evidence>
<sequence>MTSPSADTTDGAIVRRQLGRPPRGRYEVAHRCPCGAPDVVRTSPRLEDGTPFPTLYYLTCPRAASAVGTLEASGLMREMTQRLEQDSELRAAYQEAHDSYVAERDQAAREYGQNPLPDGMQSAGGMPQRVKCLHALVAQELARPGSNPLGREALDLLPQWWQTQDGLCCRDLTRAQTSAGTSTTYAGAGE</sequence>
<dbReference type="RefSeq" id="WP_310913736.1">
    <property type="nucleotide sequence ID" value="NZ_JAVLVT010000010.1"/>
</dbReference>
<feature type="region of interest" description="Disordered" evidence="1">
    <location>
        <begin position="1"/>
        <end position="25"/>
    </location>
</feature>
<organism evidence="2 3">
    <name type="scientific">Lipingzhangella rawalii</name>
    <dbReference type="NCBI Taxonomy" id="2055835"/>
    <lineage>
        <taxon>Bacteria</taxon>
        <taxon>Bacillati</taxon>
        <taxon>Actinomycetota</taxon>
        <taxon>Actinomycetes</taxon>
        <taxon>Streptosporangiales</taxon>
        <taxon>Nocardiopsidaceae</taxon>
        <taxon>Lipingzhangella</taxon>
    </lineage>
</organism>